<accession>A0A498QYQ7</accession>
<sequence length="36" mass="3441">MSPEPAVPNAPVAEAVAAHPPGPITVAGFPLHVGAA</sequence>
<evidence type="ECO:0000313" key="1">
    <source>
        <dbReference type="EMBL" id="VBA54729.1"/>
    </source>
</evidence>
<protein>
    <submittedName>
        <fullName evidence="1">Uncharacterized protein</fullName>
    </submittedName>
</protein>
<dbReference type="AlphaFoldDB" id="A0A498QYQ7"/>
<reference evidence="1 2" key="1">
    <citation type="submission" date="2018-09" db="EMBL/GenBank/DDBJ databases">
        <authorList>
            <person name="Tagini F."/>
        </authorList>
    </citation>
    <scope>NUCLEOTIDE SEQUENCE [LARGE SCALE GENOMIC DNA]</scope>
    <source>
        <strain evidence="1 2">MK142</strain>
    </source>
</reference>
<dbReference type="Proteomes" id="UP000268285">
    <property type="component" value="Unassembled WGS sequence"/>
</dbReference>
<name>A0A498QYQ7_9MYCO</name>
<organism evidence="1 2">
    <name type="scientific">Mycobacterium pseudokansasii</name>
    <dbReference type="NCBI Taxonomy" id="2341080"/>
    <lineage>
        <taxon>Bacteria</taxon>
        <taxon>Bacillati</taxon>
        <taxon>Actinomycetota</taxon>
        <taxon>Actinomycetes</taxon>
        <taxon>Mycobacteriales</taxon>
        <taxon>Mycobacteriaceae</taxon>
        <taxon>Mycobacterium</taxon>
    </lineage>
</organism>
<evidence type="ECO:0000313" key="2">
    <source>
        <dbReference type="Proteomes" id="UP000268285"/>
    </source>
</evidence>
<proteinExistence type="predicted"/>
<keyword evidence="2" id="KW-1185">Reference proteome</keyword>
<gene>
    <name evidence="1" type="ORF">LAUMK142_04775</name>
</gene>
<dbReference type="EMBL" id="UPHU01000001">
    <property type="protein sequence ID" value="VBA54729.1"/>
    <property type="molecule type" value="Genomic_DNA"/>
</dbReference>